<keyword evidence="3" id="KW-1185">Reference proteome</keyword>
<feature type="transmembrane region" description="Helical" evidence="1">
    <location>
        <begin position="24"/>
        <end position="42"/>
    </location>
</feature>
<evidence type="ECO:0000313" key="3">
    <source>
        <dbReference type="Proteomes" id="UP000886523"/>
    </source>
</evidence>
<accession>A0A9P6AL61</accession>
<dbReference type="AlphaFoldDB" id="A0A9P6AL61"/>
<comment type="caution">
    <text evidence="2">The sequence shown here is derived from an EMBL/GenBank/DDBJ whole genome shotgun (WGS) entry which is preliminary data.</text>
</comment>
<protein>
    <submittedName>
        <fullName evidence="2">Uncharacterized protein</fullName>
    </submittedName>
</protein>
<keyword evidence="1" id="KW-1133">Transmembrane helix</keyword>
<keyword evidence="1" id="KW-0812">Transmembrane</keyword>
<evidence type="ECO:0000256" key="1">
    <source>
        <dbReference type="SAM" id="Phobius"/>
    </source>
</evidence>
<proteinExistence type="predicted"/>
<name>A0A9P6AL61_9AGAM</name>
<keyword evidence="1" id="KW-0472">Membrane</keyword>
<evidence type="ECO:0000313" key="2">
    <source>
        <dbReference type="EMBL" id="KAF9507852.1"/>
    </source>
</evidence>
<gene>
    <name evidence="2" type="ORF">BS47DRAFT_1351039</name>
</gene>
<organism evidence="2 3">
    <name type="scientific">Hydnum rufescens UP504</name>
    <dbReference type="NCBI Taxonomy" id="1448309"/>
    <lineage>
        <taxon>Eukaryota</taxon>
        <taxon>Fungi</taxon>
        <taxon>Dikarya</taxon>
        <taxon>Basidiomycota</taxon>
        <taxon>Agaricomycotina</taxon>
        <taxon>Agaricomycetes</taxon>
        <taxon>Cantharellales</taxon>
        <taxon>Hydnaceae</taxon>
        <taxon>Hydnum</taxon>
    </lineage>
</organism>
<dbReference type="EMBL" id="MU129070">
    <property type="protein sequence ID" value="KAF9507852.1"/>
    <property type="molecule type" value="Genomic_DNA"/>
</dbReference>
<dbReference type="Proteomes" id="UP000886523">
    <property type="component" value="Unassembled WGS sequence"/>
</dbReference>
<sequence>MRTFWPVPPLRATRRRKEFWGPRLIPYFWLLRVSSVFNYLYFKIVLSFTSRADLWT</sequence>
<reference evidence="2" key="1">
    <citation type="journal article" date="2020" name="Nat. Commun.">
        <title>Large-scale genome sequencing of mycorrhizal fungi provides insights into the early evolution of symbiotic traits.</title>
        <authorList>
            <person name="Miyauchi S."/>
            <person name="Kiss E."/>
            <person name="Kuo A."/>
            <person name="Drula E."/>
            <person name="Kohler A."/>
            <person name="Sanchez-Garcia M."/>
            <person name="Morin E."/>
            <person name="Andreopoulos B."/>
            <person name="Barry K.W."/>
            <person name="Bonito G."/>
            <person name="Buee M."/>
            <person name="Carver A."/>
            <person name="Chen C."/>
            <person name="Cichocki N."/>
            <person name="Clum A."/>
            <person name="Culley D."/>
            <person name="Crous P.W."/>
            <person name="Fauchery L."/>
            <person name="Girlanda M."/>
            <person name="Hayes R.D."/>
            <person name="Keri Z."/>
            <person name="LaButti K."/>
            <person name="Lipzen A."/>
            <person name="Lombard V."/>
            <person name="Magnuson J."/>
            <person name="Maillard F."/>
            <person name="Murat C."/>
            <person name="Nolan M."/>
            <person name="Ohm R.A."/>
            <person name="Pangilinan J."/>
            <person name="Pereira M.F."/>
            <person name="Perotto S."/>
            <person name="Peter M."/>
            <person name="Pfister S."/>
            <person name="Riley R."/>
            <person name="Sitrit Y."/>
            <person name="Stielow J.B."/>
            <person name="Szollosi G."/>
            <person name="Zifcakova L."/>
            <person name="Stursova M."/>
            <person name="Spatafora J.W."/>
            <person name="Tedersoo L."/>
            <person name="Vaario L.M."/>
            <person name="Yamada A."/>
            <person name="Yan M."/>
            <person name="Wang P."/>
            <person name="Xu J."/>
            <person name="Bruns T."/>
            <person name="Baldrian P."/>
            <person name="Vilgalys R."/>
            <person name="Dunand C."/>
            <person name="Henrissat B."/>
            <person name="Grigoriev I.V."/>
            <person name="Hibbett D."/>
            <person name="Nagy L.G."/>
            <person name="Martin F.M."/>
        </authorList>
    </citation>
    <scope>NUCLEOTIDE SEQUENCE</scope>
    <source>
        <strain evidence="2">UP504</strain>
    </source>
</reference>